<accession>A0AAW6VS83</accession>
<evidence type="ECO:0000313" key="5">
    <source>
        <dbReference type="EMBL" id="MDK2063262.1"/>
    </source>
</evidence>
<reference evidence="5" key="1">
    <citation type="journal article" date="2023" name="Antibiotics">
        <title>Genomic Characterization of Antibiotic-Resistant Campylobacterales Isolated from Chilean Poultry Meat.</title>
        <authorList>
            <person name="Concha-Toloza M."/>
            <person name="Lopez-Cantillo M."/>
            <person name="Molina-Mora J.A."/>
            <person name="Collado L."/>
        </authorList>
    </citation>
    <scope>NUCLEOTIDE SEQUENCE</scope>
    <source>
        <strain evidence="5">FR1p273A</strain>
    </source>
</reference>
<dbReference type="InterPro" id="IPR050090">
    <property type="entry name" value="Tyrosine_recombinase_XerCD"/>
</dbReference>
<dbReference type="InterPro" id="IPR002104">
    <property type="entry name" value="Integrase_catalytic"/>
</dbReference>
<evidence type="ECO:0000256" key="3">
    <source>
        <dbReference type="ARBA" id="ARBA00023172"/>
    </source>
</evidence>
<feature type="domain" description="Tyr recombinase" evidence="4">
    <location>
        <begin position="1"/>
        <end position="77"/>
    </location>
</feature>
<dbReference type="Proteomes" id="UP001237843">
    <property type="component" value="Unassembled WGS sequence"/>
</dbReference>
<evidence type="ECO:0000256" key="2">
    <source>
        <dbReference type="ARBA" id="ARBA00023125"/>
    </source>
</evidence>
<dbReference type="GO" id="GO:0006310">
    <property type="term" value="P:DNA recombination"/>
    <property type="evidence" value="ECO:0007669"/>
    <property type="project" value="UniProtKB-KW"/>
</dbReference>
<comment type="caution">
    <text evidence="5">The sequence shown here is derived from an EMBL/GenBank/DDBJ whole genome shotgun (WGS) entry which is preliminary data.</text>
</comment>
<dbReference type="GO" id="GO:0015074">
    <property type="term" value="P:DNA integration"/>
    <property type="evidence" value="ECO:0007669"/>
    <property type="project" value="InterPro"/>
</dbReference>
<organism evidence="5 6">
    <name type="scientific">Aliarcobacter butzleri</name>
    <dbReference type="NCBI Taxonomy" id="28197"/>
    <lineage>
        <taxon>Bacteria</taxon>
        <taxon>Pseudomonadati</taxon>
        <taxon>Campylobacterota</taxon>
        <taxon>Epsilonproteobacteria</taxon>
        <taxon>Campylobacterales</taxon>
        <taxon>Arcobacteraceae</taxon>
        <taxon>Aliarcobacter</taxon>
    </lineage>
</organism>
<protein>
    <submittedName>
        <fullName evidence="5">Tyrosine-type recombinase/integrase</fullName>
    </submittedName>
</protein>
<keyword evidence="3" id="KW-0233">DNA recombination</keyword>
<name>A0AAW6VS83_9BACT</name>
<evidence type="ECO:0000259" key="4">
    <source>
        <dbReference type="PROSITE" id="PS51898"/>
    </source>
</evidence>
<reference evidence="5" key="2">
    <citation type="submission" date="2023-02" db="EMBL/GenBank/DDBJ databases">
        <authorList>
            <person name="Concha-Toloza M."/>
            <person name="Lopez-Cantillo M."/>
            <person name="Molina-Mora J."/>
            <person name="Collado L."/>
        </authorList>
    </citation>
    <scope>NUCLEOTIDE SEQUENCE</scope>
    <source>
        <strain evidence="5">FR1p273A</strain>
    </source>
</reference>
<proteinExistence type="inferred from homology"/>
<dbReference type="PANTHER" id="PTHR30349:SF41">
    <property type="entry name" value="INTEGRASE_RECOMBINASE PROTEIN MJ0367-RELATED"/>
    <property type="match status" value="1"/>
</dbReference>
<evidence type="ECO:0000256" key="1">
    <source>
        <dbReference type="ARBA" id="ARBA00008857"/>
    </source>
</evidence>
<dbReference type="Gene3D" id="1.10.443.10">
    <property type="entry name" value="Intergrase catalytic core"/>
    <property type="match status" value="1"/>
</dbReference>
<keyword evidence="2" id="KW-0238">DNA-binding</keyword>
<sequence>METLFKFSVIRRFLNKIYKKIGIKYSGAHILRHTFAKSMIAKNVNIVTVKELLGHANIQTTMIYTNPNQKEVQKAYLNAIK</sequence>
<evidence type="ECO:0000313" key="6">
    <source>
        <dbReference type="Proteomes" id="UP001237843"/>
    </source>
</evidence>
<dbReference type="Pfam" id="PF00589">
    <property type="entry name" value="Phage_integrase"/>
    <property type="match status" value="1"/>
</dbReference>
<gene>
    <name evidence="5" type="ORF">PT520_12110</name>
</gene>
<dbReference type="SUPFAM" id="SSF56349">
    <property type="entry name" value="DNA breaking-rejoining enzymes"/>
    <property type="match status" value="1"/>
</dbReference>
<dbReference type="InterPro" id="IPR011010">
    <property type="entry name" value="DNA_brk_join_enz"/>
</dbReference>
<dbReference type="PROSITE" id="PS51898">
    <property type="entry name" value="TYR_RECOMBINASE"/>
    <property type="match status" value="1"/>
</dbReference>
<dbReference type="InterPro" id="IPR013762">
    <property type="entry name" value="Integrase-like_cat_sf"/>
</dbReference>
<dbReference type="EMBL" id="JAQTJH010000027">
    <property type="protein sequence ID" value="MDK2063262.1"/>
    <property type="molecule type" value="Genomic_DNA"/>
</dbReference>
<dbReference type="AlphaFoldDB" id="A0AAW6VS83"/>
<dbReference type="PANTHER" id="PTHR30349">
    <property type="entry name" value="PHAGE INTEGRASE-RELATED"/>
    <property type="match status" value="1"/>
</dbReference>
<dbReference type="GO" id="GO:0003677">
    <property type="term" value="F:DNA binding"/>
    <property type="evidence" value="ECO:0007669"/>
    <property type="project" value="UniProtKB-KW"/>
</dbReference>
<comment type="similarity">
    <text evidence="1">Belongs to the 'phage' integrase family.</text>
</comment>
<dbReference type="RefSeq" id="WP_284075214.1">
    <property type="nucleotide sequence ID" value="NZ_JAQTJH010000027.1"/>
</dbReference>